<evidence type="ECO:0000256" key="3">
    <source>
        <dbReference type="ARBA" id="ARBA00023163"/>
    </source>
</evidence>
<keyword evidence="6" id="KW-1185">Reference proteome</keyword>
<dbReference type="InterPro" id="IPR000524">
    <property type="entry name" value="Tscrpt_reg_HTH_GntR"/>
</dbReference>
<gene>
    <name evidence="5" type="ORF">FC18_GL001418</name>
</gene>
<dbReference type="SMART" id="SM00345">
    <property type="entry name" value="HTH_GNTR"/>
    <property type="match status" value="1"/>
</dbReference>
<feature type="domain" description="HTH gntR-type" evidence="4">
    <location>
        <begin position="9"/>
        <end position="77"/>
    </location>
</feature>
<dbReference type="PATRIC" id="fig|1291052.5.peg.1436"/>
<evidence type="ECO:0000256" key="2">
    <source>
        <dbReference type="ARBA" id="ARBA00023125"/>
    </source>
</evidence>
<dbReference type="GO" id="GO:0003677">
    <property type="term" value="F:DNA binding"/>
    <property type="evidence" value="ECO:0007669"/>
    <property type="project" value="UniProtKB-KW"/>
</dbReference>
<name>A0A0R1ZKA3_9LACO</name>
<dbReference type="InterPro" id="IPR036390">
    <property type="entry name" value="WH_DNA-bd_sf"/>
</dbReference>
<dbReference type="GO" id="GO:0003700">
    <property type="term" value="F:DNA-binding transcription factor activity"/>
    <property type="evidence" value="ECO:0007669"/>
    <property type="project" value="InterPro"/>
</dbReference>
<reference evidence="5 6" key="1">
    <citation type="journal article" date="2015" name="Genome Announc.">
        <title>Expanding the biotechnology potential of lactobacilli through comparative genomics of 213 strains and associated genera.</title>
        <authorList>
            <person name="Sun Z."/>
            <person name="Harris H.M."/>
            <person name="McCann A."/>
            <person name="Guo C."/>
            <person name="Argimon S."/>
            <person name="Zhang W."/>
            <person name="Yang X."/>
            <person name="Jeffery I.B."/>
            <person name="Cooney J.C."/>
            <person name="Kagawa T.F."/>
            <person name="Liu W."/>
            <person name="Song Y."/>
            <person name="Salvetti E."/>
            <person name="Wrobel A."/>
            <person name="Rasinkangas P."/>
            <person name="Parkhill J."/>
            <person name="Rea M.C."/>
            <person name="O'Sullivan O."/>
            <person name="Ritari J."/>
            <person name="Douillard F.P."/>
            <person name="Paul Ross R."/>
            <person name="Yang R."/>
            <person name="Briner A.E."/>
            <person name="Felis G.E."/>
            <person name="de Vos W.M."/>
            <person name="Barrangou R."/>
            <person name="Klaenhammer T.R."/>
            <person name="Caufield P.W."/>
            <person name="Cui Y."/>
            <person name="Zhang H."/>
            <person name="O'Toole P.W."/>
        </authorList>
    </citation>
    <scope>NUCLEOTIDE SEQUENCE [LARGE SCALE GENOMIC DNA]</scope>
    <source>
        <strain evidence="5 6">DSM 20505</strain>
    </source>
</reference>
<dbReference type="InterPro" id="IPR036388">
    <property type="entry name" value="WH-like_DNA-bd_sf"/>
</dbReference>
<accession>A0A0R1ZKA3</accession>
<dbReference type="PANTHER" id="PTHR38445">
    <property type="entry name" value="HTH-TYPE TRANSCRIPTIONAL REPRESSOR YTRA"/>
    <property type="match status" value="1"/>
</dbReference>
<dbReference type="STRING" id="1291052.FC18_GL001418"/>
<evidence type="ECO:0000259" key="4">
    <source>
        <dbReference type="PROSITE" id="PS50949"/>
    </source>
</evidence>
<dbReference type="Pfam" id="PF00392">
    <property type="entry name" value="GntR"/>
    <property type="match status" value="1"/>
</dbReference>
<dbReference type="CDD" id="cd07377">
    <property type="entry name" value="WHTH_GntR"/>
    <property type="match status" value="1"/>
</dbReference>
<keyword evidence="3" id="KW-0804">Transcription</keyword>
<dbReference type="PROSITE" id="PS50949">
    <property type="entry name" value="HTH_GNTR"/>
    <property type="match status" value="1"/>
</dbReference>
<dbReference type="AlphaFoldDB" id="A0A0R1ZKA3"/>
<dbReference type="EMBL" id="AYYO01000023">
    <property type="protein sequence ID" value="KRM55384.1"/>
    <property type="molecule type" value="Genomic_DNA"/>
</dbReference>
<dbReference type="Proteomes" id="UP000051679">
    <property type="component" value="Unassembled WGS sequence"/>
</dbReference>
<dbReference type="Gene3D" id="1.10.10.10">
    <property type="entry name" value="Winged helix-like DNA-binding domain superfamily/Winged helix DNA-binding domain"/>
    <property type="match status" value="1"/>
</dbReference>
<protein>
    <recommendedName>
        <fullName evidence="4">HTH gntR-type domain-containing protein</fullName>
    </recommendedName>
</protein>
<dbReference type="SUPFAM" id="SSF46785">
    <property type="entry name" value="Winged helix' DNA-binding domain"/>
    <property type="match status" value="1"/>
</dbReference>
<proteinExistence type="predicted"/>
<evidence type="ECO:0000256" key="1">
    <source>
        <dbReference type="ARBA" id="ARBA00023015"/>
    </source>
</evidence>
<comment type="caution">
    <text evidence="5">The sequence shown here is derived from an EMBL/GenBank/DDBJ whole genome shotgun (WGS) entry which is preliminary data.</text>
</comment>
<dbReference type="OrthoDB" id="362473at2"/>
<organism evidence="5 6">
    <name type="scientific">Lacticaseibacillus sharpeae JCM 1186 = DSM 20505</name>
    <dbReference type="NCBI Taxonomy" id="1291052"/>
    <lineage>
        <taxon>Bacteria</taxon>
        <taxon>Bacillati</taxon>
        <taxon>Bacillota</taxon>
        <taxon>Bacilli</taxon>
        <taxon>Lactobacillales</taxon>
        <taxon>Lactobacillaceae</taxon>
        <taxon>Lacticaseibacillus</taxon>
    </lineage>
</organism>
<sequence length="120" mass="13257">MDPAELGHLAYYERLVLKVKDQVVRGILQPGDKLPSVRETAQAEKLNPNTVAKAYKQLEVDGVIEVQPGRGSFISVNQRELSATELRELKNRFDALVVTATAQGIDEATLSQWLAAHFKG</sequence>
<dbReference type="PANTHER" id="PTHR38445:SF9">
    <property type="entry name" value="HTH-TYPE TRANSCRIPTIONAL REPRESSOR YTRA"/>
    <property type="match status" value="1"/>
</dbReference>
<evidence type="ECO:0000313" key="5">
    <source>
        <dbReference type="EMBL" id="KRM55384.1"/>
    </source>
</evidence>
<keyword evidence="1" id="KW-0805">Transcription regulation</keyword>
<keyword evidence="2" id="KW-0238">DNA-binding</keyword>
<evidence type="ECO:0000313" key="6">
    <source>
        <dbReference type="Proteomes" id="UP000051679"/>
    </source>
</evidence>